<name>A0A973W2N1_9BRAD</name>
<accession>A0A973W2N1</accession>
<gene>
    <name evidence="1" type="ORF">HAP48_026590</name>
</gene>
<comment type="caution">
    <text evidence="1">The sequence shown here is derived from an EMBL/GenBank/DDBJ whole genome shotgun (WGS) entry which is preliminary data.</text>
</comment>
<organism evidence="1">
    <name type="scientific">Bradyrhizobium septentrionale</name>
    <dbReference type="NCBI Taxonomy" id="1404411"/>
    <lineage>
        <taxon>Bacteria</taxon>
        <taxon>Pseudomonadati</taxon>
        <taxon>Pseudomonadota</taxon>
        <taxon>Alphaproteobacteria</taxon>
        <taxon>Hyphomicrobiales</taxon>
        <taxon>Nitrobacteraceae</taxon>
        <taxon>Bradyrhizobium</taxon>
    </lineage>
</organism>
<dbReference type="RefSeq" id="WP_166205785.1">
    <property type="nucleotide sequence ID" value="NZ_CP088285.1"/>
</dbReference>
<reference evidence="1" key="1">
    <citation type="submission" date="2020-06" db="EMBL/GenBank/DDBJ databases">
        <title>Whole Genome Sequence of Bradyrhizobium sp. Strain 1S1.</title>
        <authorList>
            <person name="Bromfield E.S.P."/>
            <person name="Cloutier S."/>
        </authorList>
    </citation>
    <scope>NUCLEOTIDE SEQUENCE [LARGE SCALE GENOMIC DNA]</scope>
    <source>
        <strain evidence="1">1S1</strain>
    </source>
</reference>
<proteinExistence type="predicted"/>
<protein>
    <submittedName>
        <fullName evidence="1">Uncharacterized protein</fullName>
    </submittedName>
</protein>
<dbReference type="AlphaFoldDB" id="A0A973W2N1"/>
<sequence length="126" mass="14330">MTVRSYTILEMLGAVRRLPAQMPESDTLPTGGYQTHQQHWVTWLSEYDGPGGYGRNSWDVDARSVYARLCNAYMIVYLNEAAGADPAAIRQTIREIFAKGNNRAQTEAKIARERHPWDGLTKLLFR</sequence>
<evidence type="ECO:0000313" key="1">
    <source>
        <dbReference type="EMBL" id="NVI46463.1"/>
    </source>
</evidence>
<dbReference type="EMBL" id="JAAOLE020000001">
    <property type="protein sequence ID" value="NVI46463.1"/>
    <property type="molecule type" value="Genomic_DNA"/>
</dbReference>